<dbReference type="AlphaFoldDB" id="A0A511WQ15"/>
<sequence length="99" mass="11659">MEILISLLLFTPFLLIAYFAYKASGYQKGNIVMHLDEWYKDHHQYVKAIENELNKQGKKAVFRGRYNFEIDGKSYTLHPQIVTVDRVPTQRTILIPDKK</sequence>
<accession>A0A511WQ15</accession>
<dbReference type="OrthoDB" id="2969827at2"/>
<dbReference type="RefSeq" id="WP_146813087.1">
    <property type="nucleotide sequence ID" value="NZ_BJYD01000004.1"/>
</dbReference>
<evidence type="ECO:0000313" key="2">
    <source>
        <dbReference type="Proteomes" id="UP000321886"/>
    </source>
</evidence>
<comment type="caution">
    <text evidence="1">The sequence shown here is derived from an EMBL/GenBank/DDBJ whole genome shotgun (WGS) entry which is preliminary data.</text>
</comment>
<gene>
    <name evidence="1" type="ORF">HFA01_06100</name>
</gene>
<keyword evidence="2" id="KW-1185">Reference proteome</keyword>
<organism evidence="1 2">
    <name type="scientific">Halobacillus faecis</name>
    <dbReference type="NCBI Taxonomy" id="360184"/>
    <lineage>
        <taxon>Bacteria</taxon>
        <taxon>Bacillati</taxon>
        <taxon>Bacillota</taxon>
        <taxon>Bacilli</taxon>
        <taxon>Bacillales</taxon>
        <taxon>Bacillaceae</taxon>
        <taxon>Halobacillus</taxon>
    </lineage>
</organism>
<reference evidence="1 2" key="1">
    <citation type="submission" date="2019-07" db="EMBL/GenBank/DDBJ databases">
        <title>Whole genome shotgun sequence of Halobacillus faecis NBRC 103569.</title>
        <authorList>
            <person name="Hosoyama A."/>
            <person name="Uohara A."/>
            <person name="Ohji S."/>
            <person name="Ichikawa N."/>
        </authorList>
    </citation>
    <scope>NUCLEOTIDE SEQUENCE [LARGE SCALE GENOMIC DNA]</scope>
    <source>
        <strain evidence="1 2">NBRC 103569</strain>
    </source>
</reference>
<proteinExistence type="predicted"/>
<dbReference type="EMBL" id="BJYD01000004">
    <property type="protein sequence ID" value="GEN52348.1"/>
    <property type="molecule type" value="Genomic_DNA"/>
</dbReference>
<dbReference type="Proteomes" id="UP000321886">
    <property type="component" value="Unassembled WGS sequence"/>
</dbReference>
<protein>
    <submittedName>
        <fullName evidence="1">Uncharacterized protein</fullName>
    </submittedName>
</protein>
<name>A0A511WQ15_9BACI</name>
<evidence type="ECO:0000313" key="1">
    <source>
        <dbReference type="EMBL" id="GEN52348.1"/>
    </source>
</evidence>